<sequence length="84" mass="9192">MNNEVMGLLVTYVIRDILHMFEIMAIDGDATEKAQGIREGASAILEKIELSGLLGDVNIPEEMREAFISLICEQVLDAVGTVVK</sequence>
<reference evidence="1 2" key="1">
    <citation type="submission" date="2023-12" db="EMBL/GenBank/DDBJ databases">
        <title>Whole genome sequencing of Paenibacillus phoenicis isolated from the Phoenix Mars Lander spacecraft assembly facility.</title>
        <authorList>
            <person name="Garcia A."/>
            <person name="Venkateswaran K."/>
        </authorList>
    </citation>
    <scope>NUCLEOTIDE SEQUENCE [LARGE SCALE GENOMIC DNA]</scope>
    <source>
        <strain evidence="1 2">3PO2SA</strain>
    </source>
</reference>
<evidence type="ECO:0000313" key="2">
    <source>
        <dbReference type="Proteomes" id="UP001292216"/>
    </source>
</evidence>
<dbReference type="RefSeq" id="WP_240270381.1">
    <property type="nucleotide sequence ID" value="NZ_CBCSKM010000009.1"/>
</dbReference>
<protein>
    <submittedName>
        <fullName evidence="1">Uncharacterized protein</fullName>
    </submittedName>
</protein>
<dbReference type="Proteomes" id="UP001292216">
    <property type="component" value="Unassembled WGS sequence"/>
</dbReference>
<dbReference type="EMBL" id="JAYERP010000001">
    <property type="protein sequence ID" value="MEA3571769.1"/>
    <property type="molecule type" value="Genomic_DNA"/>
</dbReference>
<keyword evidence="2" id="KW-1185">Reference proteome</keyword>
<comment type="caution">
    <text evidence="1">The sequence shown here is derived from an EMBL/GenBank/DDBJ whole genome shotgun (WGS) entry which is preliminary data.</text>
</comment>
<evidence type="ECO:0000313" key="1">
    <source>
        <dbReference type="EMBL" id="MEA3571769.1"/>
    </source>
</evidence>
<gene>
    <name evidence="1" type="ORF">U9M73_17630</name>
</gene>
<accession>A0ABU5PP87</accession>
<name>A0ABU5PP87_9BACL</name>
<organism evidence="1 2">
    <name type="scientific">Paenibacillus phoenicis</name>
    <dbReference type="NCBI Taxonomy" id="554117"/>
    <lineage>
        <taxon>Bacteria</taxon>
        <taxon>Bacillati</taxon>
        <taxon>Bacillota</taxon>
        <taxon>Bacilli</taxon>
        <taxon>Bacillales</taxon>
        <taxon>Paenibacillaceae</taxon>
        <taxon>Paenibacillus</taxon>
    </lineage>
</organism>
<proteinExistence type="predicted"/>